<name>A0A1G7EMX7_9BACT</name>
<evidence type="ECO:0000313" key="6">
    <source>
        <dbReference type="Proteomes" id="UP000243205"/>
    </source>
</evidence>
<dbReference type="PROSITE" id="PS00892">
    <property type="entry name" value="HIT_1"/>
    <property type="match status" value="1"/>
</dbReference>
<dbReference type="GO" id="GO:0016787">
    <property type="term" value="F:hydrolase activity"/>
    <property type="evidence" value="ECO:0007669"/>
    <property type="project" value="UniProtKB-KW"/>
</dbReference>
<evidence type="ECO:0000256" key="2">
    <source>
        <dbReference type="PIRSR" id="PIRSR601310-3"/>
    </source>
</evidence>
<dbReference type="Pfam" id="PF01230">
    <property type="entry name" value="HIT"/>
    <property type="match status" value="1"/>
</dbReference>
<feature type="active site" description="Tele-AMP-histidine intermediate" evidence="1">
    <location>
        <position position="102"/>
    </location>
</feature>
<dbReference type="AlphaFoldDB" id="A0A1G7EMX7"/>
<sequence>MVNSSIPSASACPFCQPAAELLLCERPLALALADRYPLTPGHCLIVPRRHIASLFDATAAEREALFALLSRCRERLRRQGVVDFNIGINEGAAAGQTIAHLHLHLIPRRSGDVAEPRGGVRWIFPDRAAYWEQS</sequence>
<evidence type="ECO:0000256" key="1">
    <source>
        <dbReference type="PIRSR" id="PIRSR601310-1"/>
    </source>
</evidence>
<dbReference type="InterPro" id="IPR036265">
    <property type="entry name" value="HIT-like_sf"/>
</dbReference>
<dbReference type="STRING" id="57664.SAMN05661003_1228"/>
<proteinExistence type="predicted"/>
<keyword evidence="5" id="KW-0378">Hydrolase</keyword>
<dbReference type="SUPFAM" id="SSF54197">
    <property type="entry name" value="HIT-like"/>
    <property type="match status" value="1"/>
</dbReference>
<dbReference type="InterPro" id="IPR052908">
    <property type="entry name" value="AP-4-A_phosphorylase"/>
</dbReference>
<gene>
    <name evidence="5" type="ORF">SAMN05661003_1228</name>
</gene>
<dbReference type="EMBL" id="FNAQ01000022">
    <property type="protein sequence ID" value="SDE64997.1"/>
    <property type="molecule type" value="Genomic_DNA"/>
</dbReference>
<feature type="domain" description="HIT" evidence="4">
    <location>
        <begin position="10"/>
        <end position="115"/>
    </location>
</feature>
<keyword evidence="6" id="KW-1185">Reference proteome</keyword>
<evidence type="ECO:0000259" key="4">
    <source>
        <dbReference type="PROSITE" id="PS51084"/>
    </source>
</evidence>
<dbReference type="InterPro" id="IPR011146">
    <property type="entry name" value="HIT-like"/>
</dbReference>
<dbReference type="PANTHER" id="PTHR42997:SF1">
    <property type="entry name" value="AP-4-A PHOSPHORYLASE"/>
    <property type="match status" value="1"/>
</dbReference>
<evidence type="ECO:0000256" key="3">
    <source>
        <dbReference type="PROSITE-ProRule" id="PRU00464"/>
    </source>
</evidence>
<dbReference type="Proteomes" id="UP000243205">
    <property type="component" value="Unassembled WGS sequence"/>
</dbReference>
<dbReference type="Gene3D" id="3.30.428.10">
    <property type="entry name" value="HIT-like"/>
    <property type="match status" value="1"/>
</dbReference>
<dbReference type="PROSITE" id="PS51084">
    <property type="entry name" value="HIT_2"/>
    <property type="match status" value="1"/>
</dbReference>
<organism evidence="5 6">
    <name type="scientific">Desulfuromonas thiophila</name>
    <dbReference type="NCBI Taxonomy" id="57664"/>
    <lineage>
        <taxon>Bacteria</taxon>
        <taxon>Pseudomonadati</taxon>
        <taxon>Thermodesulfobacteriota</taxon>
        <taxon>Desulfuromonadia</taxon>
        <taxon>Desulfuromonadales</taxon>
        <taxon>Desulfuromonadaceae</taxon>
        <taxon>Desulfuromonas</taxon>
    </lineage>
</organism>
<feature type="short sequence motif" description="Histidine triad motif" evidence="2 3">
    <location>
        <begin position="100"/>
        <end position="104"/>
    </location>
</feature>
<dbReference type="PRINTS" id="PR00332">
    <property type="entry name" value="HISTRIAD"/>
</dbReference>
<dbReference type="PANTHER" id="PTHR42997">
    <property type="entry name" value="HIT FAMILY HYDROLASE"/>
    <property type="match status" value="1"/>
</dbReference>
<dbReference type="InterPro" id="IPR019808">
    <property type="entry name" value="Histidine_triad_CS"/>
</dbReference>
<protein>
    <submittedName>
        <fullName evidence="5">Diadenosine tetraphosphate (Ap4A) hydrolase</fullName>
    </submittedName>
</protein>
<evidence type="ECO:0000313" key="5">
    <source>
        <dbReference type="EMBL" id="SDE64997.1"/>
    </source>
</evidence>
<dbReference type="InterPro" id="IPR001310">
    <property type="entry name" value="Histidine_triad_HIT"/>
</dbReference>
<reference evidence="6" key="1">
    <citation type="submission" date="2016-10" db="EMBL/GenBank/DDBJ databases">
        <authorList>
            <person name="Varghese N."/>
            <person name="Submissions S."/>
        </authorList>
    </citation>
    <scope>NUCLEOTIDE SEQUENCE [LARGE SCALE GENOMIC DNA]</scope>
    <source>
        <strain evidence="6">DSM 8987</strain>
    </source>
</reference>
<accession>A0A1G7EMX7</accession>